<dbReference type="PANTHER" id="PTHR21716">
    <property type="entry name" value="TRANSMEMBRANE PROTEIN"/>
    <property type="match status" value="1"/>
</dbReference>
<evidence type="ECO:0000256" key="2">
    <source>
        <dbReference type="ARBA" id="ARBA00009773"/>
    </source>
</evidence>
<comment type="subcellular location">
    <subcellularLocation>
        <location evidence="1">Membrane</location>
        <topology evidence="1">Multi-pass membrane protein</topology>
    </subcellularLocation>
</comment>
<dbReference type="NCBIfam" id="TIGR02872">
    <property type="entry name" value="spore_ytvI"/>
    <property type="match status" value="1"/>
</dbReference>
<comment type="similarity">
    <text evidence="2">Belongs to the autoinducer-2 exporter (AI-2E) (TC 2.A.86) family.</text>
</comment>
<evidence type="ECO:0000256" key="4">
    <source>
        <dbReference type="ARBA" id="ARBA00022989"/>
    </source>
</evidence>
<keyword evidence="3 6" id="KW-0812">Transmembrane</keyword>
<feature type="transmembrane region" description="Helical" evidence="6">
    <location>
        <begin position="158"/>
        <end position="178"/>
    </location>
</feature>
<feature type="transmembrane region" description="Helical" evidence="6">
    <location>
        <begin position="66"/>
        <end position="88"/>
    </location>
</feature>
<evidence type="ECO:0000256" key="6">
    <source>
        <dbReference type="SAM" id="Phobius"/>
    </source>
</evidence>
<dbReference type="InterPro" id="IPR002549">
    <property type="entry name" value="AI-2E-like"/>
</dbReference>
<proteinExistence type="inferred from homology"/>
<accession>G8LZW0</accession>
<evidence type="ECO:0000256" key="5">
    <source>
        <dbReference type="ARBA" id="ARBA00023136"/>
    </source>
</evidence>
<evidence type="ECO:0000256" key="1">
    <source>
        <dbReference type="ARBA" id="ARBA00004141"/>
    </source>
</evidence>
<feature type="transmembrane region" description="Helical" evidence="6">
    <location>
        <begin position="276"/>
        <end position="296"/>
    </location>
</feature>
<keyword evidence="5 6" id="KW-0472">Membrane</keyword>
<dbReference type="RefSeq" id="WP_014255618.1">
    <property type="nucleotide sequence ID" value="NC_016627.1"/>
</dbReference>
<dbReference type="PANTHER" id="PTHR21716:SF68">
    <property type="entry name" value="TRANSPORT PROTEIN YTVI-RELATED"/>
    <property type="match status" value="1"/>
</dbReference>
<dbReference type="GO" id="GO:0016020">
    <property type="term" value="C:membrane"/>
    <property type="evidence" value="ECO:0007669"/>
    <property type="project" value="UniProtKB-SubCell"/>
</dbReference>
<dbReference type="InterPro" id="IPR014227">
    <property type="entry name" value="YtvI-like"/>
</dbReference>
<dbReference type="Pfam" id="PF01594">
    <property type="entry name" value="AI-2E_transport"/>
    <property type="match status" value="1"/>
</dbReference>
<evidence type="ECO:0000313" key="8">
    <source>
        <dbReference type="Proteomes" id="UP000005435"/>
    </source>
</evidence>
<keyword evidence="8" id="KW-1185">Reference proteome</keyword>
<dbReference type="AlphaFoldDB" id="G8LZW0"/>
<reference evidence="8" key="1">
    <citation type="submission" date="2011-12" db="EMBL/GenBank/DDBJ databases">
        <title>Complete sequence of Clostridium clariflavum DSM 19732.</title>
        <authorList>
            <consortium name="US DOE Joint Genome Institute"/>
            <person name="Lucas S."/>
            <person name="Han J."/>
            <person name="Lapidus A."/>
            <person name="Cheng J.-F."/>
            <person name="Goodwin L."/>
            <person name="Pitluck S."/>
            <person name="Peters L."/>
            <person name="Teshima H."/>
            <person name="Detter J.C."/>
            <person name="Han C."/>
            <person name="Tapia R."/>
            <person name="Land M."/>
            <person name="Hauser L."/>
            <person name="Kyrpides N."/>
            <person name="Ivanova N."/>
            <person name="Pagani I."/>
            <person name="Kitzmiller T."/>
            <person name="Lynd L."/>
            <person name="Izquierdo J."/>
            <person name="Woyke T."/>
        </authorList>
    </citation>
    <scope>NUCLEOTIDE SEQUENCE [LARGE SCALE GENOMIC DNA]</scope>
    <source>
        <strain evidence="8">DSM 19732 / NBRC 101661 / EBR45</strain>
    </source>
</reference>
<dbReference type="KEGG" id="ccl:Clocl_2475"/>
<protein>
    <submittedName>
        <fullName evidence="7">Sporulation integral membrane protein YtvI</fullName>
    </submittedName>
</protein>
<sequence length="361" mass="40524" precursor="true">MNKKGLKLFLKLLLVIGGTIVGVLLFFKSIFYIAPFIIAFALSSLMEPLIKFLMKKVKLNRKVSALISLLLVLLITGLVVAFLIFRIYQEAQSLYLLMPEYTTNIYNNIEEYIRKASEIYLRLPSEATKSIEGMIANLMSSVSAIGSSFAKRLVNTAISIPQAIIFVIITILSTFFMASDREKIYDYIKLNIPEEWVDRVINIKDDMFAALFGYIRAQLILMSVTFVELSIGFAIIGVRQNILLGLLISIIDALPILGTGGVLIPWAIYNFITHDLRMGISLIILYGVVLVVRQLIEPKVLGQQIGLHPLATLLAMYIGLRVFGYIGMIIGPITLLLLKNIIGGLFKKKSFKEYVRECKED</sequence>
<dbReference type="GO" id="GO:0055085">
    <property type="term" value="P:transmembrane transport"/>
    <property type="evidence" value="ECO:0007669"/>
    <property type="project" value="TreeGrafter"/>
</dbReference>
<reference evidence="7 8" key="2">
    <citation type="journal article" date="2012" name="Stand. Genomic Sci.">
        <title>Complete Genome Sequence of Clostridium clariflavum DSM 19732.</title>
        <authorList>
            <person name="Izquierdo J.A."/>
            <person name="Goodwin L."/>
            <person name="Davenport K.W."/>
            <person name="Teshima H."/>
            <person name="Bruce D."/>
            <person name="Detter C."/>
            <person name="Tapia R."/>
            <person name="Han S."/>
            <person name="Land M."/>
            <person name="Hauser L."/>
            <person name="Jeffries C.D."/>
            <person name="Han J."/>
            <person name="Pitluck S."/>
            <person name="Nolan M."/>
            <person name="Chen A."/>
            <person name="Huntemann M."/>
            <person name="Mavromatis K."/>
            <person name="Mikhailova N."/>
            <person name="Liolios K."/>
            <person name="Woyke T."/>
            <person name="Lynd L.R."/>
        </authorList>
    </citation>
    <scope>NUCLEOTIDE SEQUENCE [LARGE SCALE GENOMIC DNA]</scope>
    <source>
        <strain evidence="8">DSM 19732 / NBRC 101661 / EBR45</strain>
    </source>
</reference>
<feature type="transmembrane region" description="Helical" evidence="6">
    <location>
        <begin position="33"/>
        <end position="54"/>
    </location>
</feature>
<dbReference type="HOGENOM" id="CLU_031275_4_0_9"/>
<gene>
    <name evidence="7" type="ordered locus">Clocl_2475</name>
</gene>
<evidence type="ECO:0000256" key="3">
    <source>
        <dbReference type="ARBA" id="ARBA00022692"/>
    </source>
</evidence>
<name>G8LZW0_ACECE</name>
<dbReference type="Proteomes" id="UP000005435">
    <property type="component" value="Chromosome"/>
</dbReference>
<dbReference type="OrthoDB" id="9774361at2"/>
<dbReference type="EMBL" id="CP003065">
    <property type="protein sequence ID" value="AEV69050.1"/>
    <property type="molecule type" value="Genomic_DNA"/>
</dbReference>
<dbReference type="eggNOG" id="COG0628">
    <property type="taxonomic scope" value="Bacteria"/>
</dbReference>
<organism evidence="7 8">
    <name type="scientific">Acetivibrio clariflavus (strain DSM 19732 / NBRC 101661 / EBR45)</name>
    <name type="common">Clostridium clariflavum</name>
    <dbReference type="NCBI Taxonomy" id="720554"/>
    <lineage>
        <taxon>Bacteria</taxon>
        <taxon>Bacillati</taxon>
        <taxon>Bacillota</taxon>
        <taxon>Clostridia</taxon>
        <taxon>Eubacteriales</taxon>
        <taxon>Oscillospiraceae</taxon>
        <taxon>Acetivibrio</taxon>
    </lineage>
</organism>
<feature type="transmembrane region" description="Helical" evidence="6">
    <location>
        <begin position="316"/>
        <end position="338"/>
    </location>
</feature>
<feature type="transmembrane region" description="Helical" evidence="6">
    <location>
        <begin position="214"/>
        <end position="236"/>
    </location>
</feature>
<evidence type="ECO:0000313" key="7">
    <source>
        <dbReference type="EMBL" id="AEV69050.1"/>
    </source>
</evidence>
<feature type="transmembrane region" description="Helical" evidence="6">
    <location>
        <begin position="9"/>
        <end position="27"/>
    </location>
</feature>
<keyword evidence="4 6" id="KW-1133">Transmembrane helix</keyword>
<feature type="transmembrane region" description="Helical" evidence="6">
    <location>
        <begin position="242"/>
        <end position="269"/>
    </location>
</feature>